<dbReference type="Gene3D" id="3.40.50.150">
    <property type="entry name" value="Vaccinia Virus protein VP39"/>
    <property type="match status" value="1"/>
</dbReference>
<dbReference type="InterPro" id="IPR006764">
    <property type="entry name" value="SAM_dep_MeTrfase_SAV2177_type"/>
</dbReference>
<proteinExistence type="predicted"/>
<dbReference type="SUPFAM" id="SSF46785">
    <property type="entry name" value="Winged helix' DNA-binding domain"/>
    <property type="match status" value="1"/>
</dbReference>
<dbReference type="SUPFAM" id="SSF53335">
    <property type="entry name" value="S-adenosyl-L-methionine-dependent methyltransferases"/>
    <property type="match status" value="1"/>
</dbReference>
<dbReference type="Gene3D" id="1.10.10.10">
    <property type="entry name" value="Winged helix-like DNA-binding domain superfamily/Winged helix DNA-binding domain"/>
    <property type="match status" value="1"/>
</dbReference>
<evidence type="ECO:0000313" key="2">
    <source>
        <dbReference type="Proteomes" id="UP001240984"/>
    </source>
</evidence>
<dbReference type="InterPro" id="IPR036388">
    <property type="entry name" value="WH-like_DNA-bd_sf"/>
</dbReference>
<reference evidence="1 2" key="1">
    <citation type="submission" date="2023-07" db="EMBL/GenBank/DDBJ databases">
        <title>Sequencing the genomes of 1000 actinobacteria strains.</title>
        <authorList>
            <person name="Klenk H.-P."/>
        </authorList>
    </citation>
    <scope>NUCLEOTIDE SEQUENCE [LARGE SCALE GENOMIC DNA]</scope>
    <source>
        <strain evidence="1 2">DSM 44710</strain>
    </source>
</reference>
<sequence>MTLSRQEIVDEVVKPKWREPILRVLAGGPKRWAELRNDLIALKTGAPGDGLINTELRKLKGLGLVENRRIEGAPHPGWALTTEGERVFTAIRKIFDEPTAPLKGLTFENMVERSMLIDTTTVHSARRYNYLLGGKDHFEVDRESGREIERLFPGVGVSVREGRKFLRRAVEFLAGEAGIDQFLDIGTGLPTADNTHEVAQRINPRSRVVYVDNDPMVMAHSRALLTSSPEGRTVYLEEDLRNPLRILGNPEVREVIDFRRPVALMLIAVVHFIEDNDEAYAIIRSLVDALPSGSYLAMLHFSTDTLPPELAADHARRTAEGKVDAFHRSKAQIAEFFAGLELVEPALQVASDWRSEVPERDRPRHQDVAGFGAVARKPGVGR</sequence>
<keyword evidence="1" id="KW-0238">DNA-binding</keyword>
<protein>
    <submittedName>
        <fullName evidence="1">DNA-binding HxlR family transcriptional regulator</fullName>
    </submittedName>
</protein>
<gene>
    <name evidence="1" type="ORF">J2S43_001068</name>
</gene>
<dbReference type="Pfam" id="PF04672">
    <property type="entry name" value="Methyltransf_19"/>
    <property type="match status" value="1"/>
</dbReference>
<keyword evidence="2" id="KW-1185">Reference proteome</keyword>
<dbReference type="InterPro" id="IPR036390">
    <property type="entry name" value="WH_DNA-bd_sf"/>
</dbReference>
<dbReference type="GO" id="GO:0003677">
    <property type="term" value="F:DNA binding"/>
    <property type="evidence" value="ECO:0007669"/>
    <property type="project" value="UniProtKB-KW"/>
</dbReference>
<organism evidence="1 2">
    <name type="scientific">Catenuloplanes nepalensis</name>
    <dbReference type="NCBI Taxonomy" id="587533"/>
    <lineage>
        <taxon>Bacteria</taxon>
        <taxon>Bacillati</taxon>
        <taxon>Actinomycetota</taxon>
        <taxon>Actinomycetes</taxon>
        <taxon>Micromonosporales</taxon>
        <taxon>Micromonosporaceae</taxon>
        <taxon>Catenuloplanes</taxon>
    </lineage>
</organism>
<comment type="caution">
    <text evidence="1">The sequence shown here is derived from an EMBL/GenBank/DDBJ whole genome shotgun (WGS) entry which is preliminary data.</text>
</comment>
<dbReference type="InterPro" id="IPR029063">
    <property type="entry name" value="SAM-dependent_MTases_sf"/>
</dbReference>
<evidence type="ECO:0000313" key="1">
    <source>
        <dbReference type="EMBL" id="MDP9792556.1"/>
    </source>
</evidence>
<dbReference type="RefSeq" id="WP_306827430.1">
    <property type="nucleotide sequence ID" value="NZ_JAUSRA010000001.1"/>
</dbReference>
<name>A0ABT9MMJ8_9ACTN</name>
<accession>A0ABT9MMJ8</accession>
<dbReference type="EMBL" id="JAUSRA010000001">
    <property type="protein sequence ID" value="MDP9792556.1"/>
    <property type="molecule type" value="Genomic_DNA"/>
</dbReference>
<dbReference type="Proteomes" id="UP001240984">
    <property type="component" value="Unassembled WGS sequence"/>
</dbReference>